<name>A0ABV4DMJ9_9LACO</name>
<dbReference type="CDD" id="cd04301">
    <property type="entry name" value="NAT_SF"/>
    <property type="match status" value="1"/>
</dbReference>
<dbReference type="InterPro" id="IPR000182">
    <property type="entry name" value="GNAT_dom"/>
</dbReference>
<sequence>MVLKLVEASDADLAKIRKLYLEAFPAVERVPFWLLKRRAKTPLAEFCSLYDDDAWRGFIYTVKDERLVYIFFLAIDASERSKGYGSGLMTLIKERYADKIIGLSAEMADEQAENNAERLRRLKFYAKNDFLPVDFYTLEKGGVKFEFLTEHGQKVAPMAYPDLMHRCLGIWQKLLLPVKVISKDS</sequence>
<dbReference type="PROSITE" id="PS51186">
    <property type="entry name" value="GNAT"/>
    <property type="match status" value="1"/>
</dbReference>
<feature type="domain" description="N-acetyltransferase" evidence="1">
    <location>
        <begin position="3"/>
        <end position="177"/>
    </location>
</feature>
<keyword evidence="3" id="KW-1185">Reference proteome</keyword>
<dbReference type="InterPro" id="IPR016181">
    <property type="entry name" value="Acyl_CoA_acyltransferase"/>
</dbReference>
<reference evidence="2 3" key="1">
    <citation type="submission" date="2024-03" db="EMBL/GenBank/DDBJ databases">
        <title>Mouse gut bacterial collection (mGBC) of GemPharmatech.</title>
        <authorList>
            <person name="He Y."/>
            <person name="Dong L."/>
            <person name="Wu D."/>
            <person name="Gao X."/>
            <person name="Lin Z."/>
        </authorList>
    </citation>
    <scope>NUCLEOTIDE SEQUENCE [LARGE SCALE GENOMIC DNA]</scope>
    <source>
        <strain evidence="2 3">15-30</strain>
    </source>
</reference>
<dbReference type="Proteomes" id="UP001565236">
    <property type="component" value="Unassembled WGS sequence"/>
</dbReference>
<organism evidence="2 3">
    <name type="scientific">Ligilactobacillus faecis</name>
    <dbReference type="NCBI Taxonomy" id="762833"/>
    <lineage>
        <taxon>Bacteria</taxon>
        <taxon>Bacillati</taxon>
        <taxon>Bacillota</taxon>
        <taxon>Bacilli</taxon>
        <taxon>Lactobacillales</taxon>
        <taxon>Lactobacillaceae</taxon>
        <taxon>Ligilactobacillus</taxon>
    </lineage>
</organism>
<evidence type="ECO:0000313" key="3">
    <source>
        <dbReference type="Proteomes" id="UP001565236"/>
    </source>
</evidence>
<evidence type="ECO:0000313" key="2">
    <source>
        <dbReference type="EMBL" id="MEY8661704.1"/>
    </source>
</evidence>
<evidence type="ECO:0000259" key="1">
    <source>
        <dbReference type="PROSITE" id="PS51186"/>
    </source>
</evidence>
<comment type="caution">
    <text evidence="2">The sequence shown here is derived from an EMBL/GenBank/DDBJ whole genome shotgun (WGS) entry which is preliminary data.</text>
</comment>
<dbReference type="Gene3D" id="3.40.630.30">
    <property type="match status" value="1"/>
</dbReference>
<dbReference type="SUPFAM" id="SSF55729">
    <property type="entry name" value="Acyl-CoA N-acyltransferases (Nat)"/>
    <property type="match status" value="1"/>
</dbReference>
<dbReference type="RefSeq" id="WP_369940780.1">
    <property type="nucleotide sequence ID" value="NZ_JBCLUF010000005.1"/>
</dbReference>
<dbReference type="Pfam" id="PF00583">
    <property type="entry name" value="Acetyltransf_1"/>
    <property type="match status" value="1"/>
</dbReference>
<protein>
    <submittedName>
        <fullName evidence="2">GNAT family N-acetyltransferase</fullName>
    </submittedName>
</protein>
<proteinExistence type="predicted"/>
<dbReference type="EMBL" id="JBCLUF010000005">
    <property type="protein sequence ID" value="MEY8661704.1"/>
    <property type="molecule type" value="Genomic_DNA"/>
</dbReference>
<gene>
    <name evidence="2" type="ORF">AALT52_02165</name>
</gene>
<accession>A0ABV4DMJ9</accession>